<reference evidence="2" key="1">
    <citation type="submission" date="2022-04" db="EMBL/GenBank/DDBJ databases">
        <title>Carnegiea gigantea Genome sequencing and assembly v2.</title>
        <authorList>
            <person name="Copetti D."/>
            <person name="Sanderson M.J."/>
            <person name="Burquez A."/>
            <person name="Wojciechowski M.F."/>
        </authorList>
    </citation>
    <scope>NUCLEOTIDE SEQUENCE</scope>
    <source>
        <strain evidence="2">SGP5-SGP5p</strain>
        <tissue evidence="2">Aerial part</tissue>
    </source>
</reference>
<proteinExistence type="predicted"/>
<dbReference type="EMBL" id="JAKOGI010000014">
    <property type="protein sequence ID" value="KAJ8450566.1"/>
    <property type="molecule type" value="Genomic_DNA"/>
</dbReference>
<feature type="compositionally biased region" description="Acidic residues" evidence="1">
    <location>
        <begin position="243"/>
        <end position="262"/>
    </location>
</feature>
<accession>A0A9Q1KTC7</accession>
<gene>
    <name evidence="2" type="ORF">Cgig2_020203</name>
</gene>
<name>A0A9Q1KTC7_9CARY</name>
<evidence type="ECO:0000256" key="1">
    <source>
        <dbReference type="SAM" id="MobiDB-lite"/>
    </source>
</evidence>
<protein>
    <submittedName>
        <fullName evidence="2">Uncharacterized protein</fullName>
    </submittedName>
</protein>
<feature type="compositionally biased region" description="Basic and acidic residues" evidence="1">
    <location>
        <begin position="263"/>
        <end position="277"/>
    </location>
</feature>
<comment type="caution">
    <text evidence="2">The sequence shown here is derived from an EMBL/GenBank/DDBJ whole genome shotgun (WGS) entry which is preliminary data.</text>
</comment>
<evidence type="ECO:0000313" key="2">
    <source>
        <dbReference type="EMBL" id="KAJ8450566.1"/>
    </source>
</evidence>
<dbReference type="Proteomes" id="UP001153076">
    <property type="component" value="Unassembled WGS sequence"/>
</dbReference>
<evidence type="ECO:0000313" key="3">
    <source>
        <dbReference type="Proteomes" id="UP001153076"/>
    </source>
</evidence>
<keyword evidence="3" id="KW-1185">Reference proteome</keyword>
<feature type="region of interest" description="Disordered" evidence="1">
    <location>
        <begin position="243"/>
        <end position="280"/>
    </location>
</feature>
<organism evidence="2 3">
    <name type="scientific">Carnegiea gigantea</name>
    <dbReference type="NCBI Taxonomy" id="171969"/>
    <lineage>
        <taxon>Eukaryota</taxon>
        <taxon>Viridiplantae</taxon>
        <taxon>Streptophyta</taxon>
        <taxon>Embryophyta</taxon>
        <taxon>Tracheophyta</taxon>
        <taxon>Spermatophyta</taxon>
        <taxon>Magnoliopsida</taxon>
        <taxon>eudicotyledons</taxon>
        <taxon>Gunneridae</taxon>
        <taxon>Pentapetalae</taxon>
        <taxon>Caryophyllales</taxon>
        <taxon>Cactineae</taxon>
        <taxon>Cactaceae</taxon>
        <taxon>Cactoideae</taxon>
        <taxon>Echinocereeae</taxon>
        <taxon>Carnegiea</taxon>
    </lineage>
</organism>
<sequence>MWFFQSQHKSKEQESGFFNSKSVTKKMGGRRKVIQVGGEFKAYAWKNAWIQVAILAADWEGDRSSWRRWEGREIVMYVLWGEMLVENGDEKVTYEGGSRKCMMVKEGMGVEELMKMVREMTGSDMSDEKLWYSLKYDRKMLVAVEGDSDVKVIFKGNNEHRYMYVAGNSGPVKRAQDRAAQLVRSGRKCDDGVEVGEEGGNNQVGLKRNCRSLGSEGAELPASRLRLGGDTIEMLDDDEISVASEDAGDEETTKEDDAGDEQAAEKRCDDGNKRKGFADGNDVNDNVGHLEKLGKKMDKYKTDILKWKNEVGERTEQKLADTYKKKWVMRGLLCCHAMPVIAKANYGFMTMSILFIRPQHRRSYITNLCTPWKRTTRE</sequence>
<dbReference type="AlphaFoldDB" id="A0A9Q1KTC7"/>